<evidence type="ECO:0000313" key="1">
    <source>
        <dbReference type="EMBL" id="GAL85586.1"/>
    </source>
</evidence>
<dbReference type="Proteomes" id="UP000030185">
    <property type="component" value="Unassembled WGS sequence"/>
</dbReference>
<gene>
    <name evidence="1" type="ORF">MYP_2815</name>
</gene>
<keyword evidence="2" id="KW-1185">Reference proteome</keyword>
<accession>A0A098LF36</accession>
<dbReference type="STRING" id="153721.MYP_2815"/>
<dbReference type="AlphaFoldDB" id="A0A098LF36"/>
<sequence length="91" mass="10249">MMESVGTFINDIKTKINSEDFREGKIAKFIETQTAKLPSDVYLWAAIGSMAASLTLKLNRREKDALFVGQWAAPFLLFGVYNKLVKTHGHE</sequence>
<dbReference type="EMBL" id="BBLT01000005">
    <property type="protein sequence ID" value="GAL85586.1"/>
    <property type="molecule type" value="Genomic_DNA"/>
</dbReference>
<name>A0A098LF36_9BACT</name>
<proteinExistence type="predicted"/>
<reference evidence="1 2" key="1">
    <citation type="submission" date="2014-09" db="EMBL/GenBank/DDBJ databases">
        <title>Sporocytophaga myxococcoides PG-01 genome sequencing.</title>
        <authorList>
            <person name="Liu L."/>
            <person name="Gao P.J."/>
            <person name="Chen G.J."/>
            <person name="Wang L.S."/>
        </authorList>
    </citation>
    <scope>NUCLEOTIDE SEQUENCE [LARGE SCALE GENOMIC DNA]</scope>
    <source>
        <strain evidence="1 2">PG-01</strain>
    </source>
</reference>
<protein>
    <submittedName>
        <fullName evidence="1">Uncharacterized protein</fullName>
    </submittedName>
</protein>
<dbReference type="RefSeq" id="WP_231570047.1">
    <property type="nucleotide sequence ID" value="NZ_BBLT01000005.1"/>
</dbReference>
<evidence type="ECO:0000313" key="2">
    <source>
        <dbReference type="Proteomes" id="UP000030185"/>
    </source>
</evidence>
<comment type="caution">
    <text evidence="1">The sequence shown here is derived from an EMBL/GenBank/DDBJ whole genome shotgun (WGS) entry which is preliminary data.</text>
</comment>
<organism evidence="1 2">
    <name type="scientific">Sporocytophaga myxococcoides</name>
    <dbReference type="NCBI Taxonomy" id="153721"/>
    <lineage>
        <taxon>Bacteria</taxon>
        <taxon>Pseudomonadati</taxon>
        <taxon>Bacteroidota</taxon>
        <taxon>Cytophagia</taxon>
        <taxon>Cytophagales</taxon>
        <taxon>Cytophagaceae</taxon>
        <taxon>Sporocytophaga</taxon>
    </lineage>
</organism>
<dbReference type="eggNOG" id="ENOG5032YN3">
    <property type="taxonomic scope" value="Bacteria"/>
</dbReference>